<organism evidence="1 2">
    <name type="scientific">Allonocardiopsis opalescens</name>
    <dbReference type="NCBI Taxonomy" id="1144618"/>
    <lineage>
        <taxon>Bacteria</taxon>
        <taxon>Bacillati</taxon>
        <taxon>Actinomycetota</taxon>
        <taxon>Actinomycetes</taxon>
        <taxon>Streptosporangiales</taxon>
        <taxon>Allonocardiopsis</taxon>
    </lineage>
</organism>
<protein>
    <submittedName>
        <fullName evidence="1">Uncharacterized protein</fullName>
    </submittedName>
</protein>
<accession>A0A2T0Q6S9</accession>
<evidence type="ECO:0000313" key="1">
    <source>
        <dbReference type="EMBL" id="PRX99501.1"/>
    </source>
</evidence>
<dbReference type="EMBL" id="PVZC01000003">
    <property type="protein sequence ID" value="PRX99501.1"/>
    <property type="molecule type" value="Genomic_DNA"/>
</dbReference>
<comment type="caution">
    <text evidence="1">The sequence shown here is derived from an EMBL/GenBank/DDBJ whole genome shotgun (WGS) entry which is preliminary data.</text>
</comment>
<dbReference type="RefSeq" id="WP_106244027.1">
    <property type="nucleotide sequence ID" value="NZ_PVZC01000003.1"/>
</dbReference>
<sequence>MWRIVWGCLAVALWGAAVGMMLFATPQGREESIDSECPPLIEYPTAFERTSYQYRDDCRLARADVLAGAFYPLAASVPCWALWANARRRADH</sequence>
<reference evidence="1 2" key="1">
    <citation type="submission" date="2018-03" db="EMBL/GenBank/DDBJ databases">
        <title>Genomic Encyclopedia of Archaeal and Bacterial Type Strains, Phase II (KMG-II): from individual species to whole genera.</title>
        <authorList>
            <person name="Goeker M."/>
        </authorList>
    </citation>
    <scope>NUCLEOTIDE SEQUENCE [LARGE SCALE GENOMIC DNA]</scope>
    <source>
        <strain evidence="1 2">DSM 45601</strain>
    </source>
</reference>
<proteinExistence type="predicted"/>
<keyword evidence="2" id="KW-1185">Reference proteome</keyword>
<dbReference type="AlphaFoldDB" id="A0A2T0Q6S9"/>
<evidence type="ECO:0000313" key="2">
    <source>
        <dbReference type="Proteomes" id="UP000237846"/>
    </source>
</evidence>
<name>A0A2T0Q6S9_9ACTN</name>
<gene>
    <name evidence="1" type="ORF">CLV72_10398</name>
</gene>
<dbReference type="Proteomes" id="UP000237846">
    <property type="component" value="Unassembled WGS sequence"/>
</dbReference>